<proteinExistence type="inferred from homology"/>
<evidence type="ECO:0000256" key="13">
    <source>
        <dbReference type="ARBA" id="ARBA00023170"/>
    </source>
</evidence>
<dbReference type="InterPro" id="IPR000333">
    <property type="entry name" value="TGFB_receptor"/>
</dbReference>
<comment type="caution">
    <text evidence="17">The sequence shown here is derived from an EMBL/GenBank/DDBJ whole genome shotgun (WGS) entry which is preliminary data.</text>
</comment>
<feature type="transmembrane region" description="Helical" evidence="15">
    <location>
        <begin position="470"/>
        <end position="492"/>
    </location>
</feature>
<keyword evidence="11 15" id="KW-1133">Transmembrane helix</keyword>
<evidence type="ECO:0000256" key="6">
    <source>
        <dbReference type="ARBA" id="ARBA00022692"/>
    </source>
</evidence>
<dbReference type="PANTHER" id="PTHR23255:SF100">
    <property type="entry name" value="RECEPTOR PROTEIN SERINE_THREONINE KINASE"/>
    <property type="match status" value="1"/>
</dbReference>
<evidence type="ECO:0000256" key="11">
    <source>
        <dbReference type="ARBA" id="ARBA00022989"/>
    </source>
</evidence>
<feature type="transmembrane region" description="Helical" evidence="15">
    <location>
        <begin position="49"/>
        <end position="72"/>
    </location>
</feature>
<feature type="compositionally biased region" description="Polar residues" evidence="14">
    <location>
        <begin position="1377"/>
        <end position="1404"/>
    </location>
</feature>
<dbReference type="InterPro" id="IPR000719">
    <property type="entry name" value="Prot_kinase_dom"/>
</dbReference>
<feature type="compositionally biased region" description="Polar residues" evidence="14">
    <location>
        <begin position="1445"/>
        <end position="1470"/>
    </location>
</feature>
<dbReference type="GO" id="GO:0030509">
    <property type="term" value="P:BMP signaling pathway"/>
    <property type="evidence" value="ECO:0007669"/>
    <property type="project" value="TreeGrafter"/>
</dbReference>
<keyword evidence="7" id="KW-0732">Signal</keyword>
<evidence type="ECO:0000256" key="3">
    <source>
        <dbReference type="ARBA" id="ARBA00012401"/>
    </source>
</evidence>
<name>A0A812CAF0_ACAPH</name>
<keyword evidence="10" id="KW-0067">ATP-binding</keyword>
<dbReference type="Proteomes" id="UP000597762">
    <property type="component" value="Unassembled WGS sequence"/>
</dbReference>
<dbReference type="GO" id="GO:0005024">
    <property type="term" value="F:transforming growth factor beta receptor activity"/>
    <property type="evidence" value="ECO:0007669"/>
    <property type="project" value="TreeGrafter"/>
</dbReference>
<keyword evidence="5 17" id="KW-0808">Transferase</keyword>
<keyword evidence="13" id="KW-0675">Receptor</keyword>
<accession>A0A812CAF0</accession>
<feature type="region of interest" description="Disordered" evidence="14">
    <location>
        <begin position="1351"/>
        <end position="1476"/>
    </location>
</feature>
<feature type="transmembrane region" description="Helical" evidence="15">
    <location>
        <begin position="376"/>
        <end position="393"/>
    </location>
</feature>
<feature type="domain" description="Protein kinase" evidence="16">
    <location>
        <begin position="521"/>
        <end position="836"/>
    </location>
</feature>
<evidence type="ECO:0000256" key="5">
    <source>
        <dbReference type="ARBA" id="ARBA00022679"/>
    </source>
</evidence>
<dbReference type="CDD" id="cd23533">
    <property type="entry name" value="TFP_LU_ECD_BMPR2_like"/>
    <property type="match status" value="1"/>
</dbReference>
<feature type="compositionally biased region" description="Low complexity" evidence="14">
    <location>
        <begin position="1800"/>
        <end position="1811"/>
    </location>
</feature>
<feature type="transmembrane region" description="Helical" evidence="15">
    <location>
        <begin position="301"/>
        <end position="326"/>
    </location>
</feature>
<dbReference type="EMBL" id="CAHIKZ030001279">
    <property type="protein sequence ID" value="CAE1258552.1"/>
    <property type="molecule type" value="Genomic_DNA"/>
</dbReference>
<reference evidence="17" key="1">
    <citation type="submission" date="2021-01" db="EMBL/GenBank/DDBJ databases">
        <authorList>
            <person name="Li R."/>
            <person name="Bekaert M."/>
        </authorList>
    </citation>
    <scope>NUCLEOTIDE SEQUENCE</scope>
    <source>
        <strain evidence="17">Farmed</strain>
    </source>
</reference>
<dbReference type="Gene3D" id="1.10.510.10">
    <property type="entry name" value="Transferase(Phosphotransferase) domain 1"/>
    <property type="match status" value="2"/>
</dbReference>
<feature type="transmembrane region" description="Helical" evidence="15">
    <location>
        <begin position="92"/>
        <end position="113"/>
    </location>
</feature>
<feature type="transmembrane region" description="Helical" evidence="15">
    <location>
        <begin position="272"/>
        <end position="294"/>
    </location>
</feature>
<evidence type="ECO:0000256" key="1">
    <source>
        <dbReference type="ARBA" id="ARBA00004479"/>
    </source>
</evidence>
<feature type="transmembrane region" description="Helical" evidence="15">
    <location>
        <begin position="757"/>
        <end position="774"/>
    </location>
</feature>
<evidence type="ECO:0000256" key="14">
    <source>
        <dbReference type="SAM" id="MobiDB-lite"/>
    </source>
</evidence>
<dbReference type="Gene3D" id="3.30.200.20">
    <property type="entry name" value="Phosphorylase Kinase, domain 1"/>
    <property type="match status" value="1"/>
</dbReference>
<feature type="transmembrane region" description="Helical" evidence="15">
    <location>
        <begin position="844"/>
        <end position="863"/>
    </location>
</feature>
<feature type="transmembrane region" description="Helical" evidence="15">
    <location>
        <begin position="934"/>
        <end position="957"/>
    </location>
</feature>
<evidence type="ECO:0000256" key="8">
    <source>
        <dbReference type="ARBA" id="ARBA00022741"/>
    </source>
</evidence>
<feature type="transmembrane region" description="Helical" evidence="15">
    <location>
        <begin position="789"/>
        <end position="809"/>
    </location>
</feature>
<feature type="transmembrane region" description="Helical" evidence="15">
    <location>
        <begin position="120"/>
        <end position="144"/>
    </location>
</feature>
<dbReference type="InterPro" id="IPR001245">
    <property type="entry name" value="Ser-Thr/Tyr_kinase_cat_dom"/>
</dbReference>
<dbReference type="GO" id="GO:0005524">
    <property type="term" value="F:ATP binding"/>
    <property type="evidence" value="ECO:0007669"/>
    <property type="project" value="UniProtKB-KW"/>
</dbReference>
<keyword evidence="6 15" id="KW-0812">Transmembrane</keyword>
<keyword evidence="18" id="KW-1185">Reference proteome</keyword>
<dbReference type="GO" id="GO:0043235">
    <property type="term" value="C:receptor complex"/>
    <property type="evidence" value="ECO:0007669"/>
    <property type="project" value="TreeGrafter"/>
</dbReference>
<gene>
    <name evidence="17" type="ORF">SPHA_31294</name>
</gene>
<dbReference type="InterPro" id="IPR011009">
    <property type="entry name" value="Kinase-like_dom_sf"/>
</dbReference>
<feature type="transmembrane region" description="Helical" evidence="15">
    <location>
        <begin position="703"/>
        <end position="724"/>
    </location>
</feature>
<evidence type="ECO:0000256" key="2">
    <source>
        <dbReference type="ARBA" id="ARBA00009605"/>
    </source>
</evidence>
<sequence length="1887" mass="213323">MLLFFVSFSSLFRLFFSFFFFSLFLFSFSLSLFLLSLFSLFLSSLSFSLLSLFFSPLSLFLSSLSFSLFLFYSSFYSFPQMFDSQKGNFCDFINLSVLFSFFPLLFVIFSFFFSPFCYFFVLFLSFLFFFRSFSLLPVLFSFFFSPSCSFFVLFLSFLFFFHSFSLLPVLFSFFSSPFCSFFFILSSPFCSFFFHSFPLLCSFFFILFLSFLFFFFHSFPLLSVLFFFFFFSSPFCSFFHSFLSFLFFFFHSFLSFLFFFRSFSLLPVLFSFFSSPFCSFFFILFLSFLFFFFILFLSFLFFFFILFLSFLFFFFILFLSFLFFFFHSFLSFLFFFFHSFPLLSVLFFHSFLSFLYKKSSSIPLWLVRPEERINEMWFLALSFHGIFFLFLLTDCWGYSEVNDCSGECTPKPRFNGHASQKYTNALYCCCHGNKCNANISSFDAIPLLTSEVISTPVFPINIEAYDNTTILIISLCILIFACVTIIISFLLYRIYWKPRMPSLEPLNPEPSTTPGFDMSNVKMLDVIAKGKYGEVWSGKLNGDPVAIKIFSANHRQFYNNEKYIYSLPHMDHDNLLRFYGADELINSDGVHQYCLVLSYMPKGTLMAYLRDHTVDWTQMCKIALTLTHGLAHLHCDINKGDQFKPAIAHRDFNSRNVLIRPDLSCVVADLGFCMTTMGSKVIRNGHTESAEQSSLTDFQNSELWLSSVSLSVLLHSLSLSLSLFSPSLSFLPLSLFSLSLSLFSLSLLSLSLSLSSLSLFSLSLFLFSLSLLSPQERKEREREKVTGELLLFSLSLSLCLPVSFLSLSLSSRFLSLSLSVFPFPVSLSLCLPVSFLSLSLSSRFLSLSLSVFPFPFSLSLSVFPFSFSLSLSPRFLSLCLSIFPFPFSIFPFPFSLSSSLPLSFLSLIIPPLIIPSFLSLIIPPSFFSLSHHPSLFLFSLSSSLPLSFLSLIIPPSFFSLSSSLPPFLSLSHHPSLFLFSLSSSLPLSFLSLIIPPSFFSLSHHPSLFLFSLKSFKITATSCWHYSFPFSSSPRLALFIAFLPPPQVGTIHCLSPPPQVGTIHCLSPPPQVGTIHFSPPPGWHYSFLPPRLALFISLHPPQVGTISLHPPSRLALFIPTLQVGTIHFFPPPPGWHYSFLPPPQVGTIHFLFFFFPSTSWHYSFHFFFFPPLQVGTIRYMAPELLDGAVNLRDCEASLKQIDVYALGLVVWEIASRCSDLYQGVAVPEYMLPYQAEVGVHPSFEEMQILVCGNKKRPLFPDVWKDSNMAIHTLKETIEDCWDHDAEARLTSFCVIERIMDLTSLWAQDSRQKGVTPTLNSSAHITVSEDATGIPMVHRSRFPGLSNVAGESATSLPMDNSMAPLISHGSSGDGMPNGQPRNSWTPQDKSVSALTTETLLTISPSESDPPPDYHSIAPNGPPPDYDPEKQTGYNLPKSRNVALPNGQPRNSWMSPEQNSVTRASSSLLTASESDPPPKYQNITRAKTNCVIQPHQGRNPTVERNTHKRSDEELAVSGNTLITAGTKKEMEQKDQSMSASSQFHEDSFDIGPDNLETSLVQNDTLNYHRNAPIQYLQNQVHSDSPLVRPKIANVPGNGVPYSKLAINEKPQKSRFKLKKTSKDFTSKLNHLTQIGKNFLTRSSPNIEGKGSEKNERNMSDRTGYINLVSSPQQPVQTQVCLQNGNTVVQPLSNVGLTASPGPTTNNQDRLRLSEMGLAGIEGVHQNGHVPMMAANVPVKSSSLEASPDDLHSNLRYNDFLLKQASPAGSYNELNDARNRRPTSLSLKLQNLQAPNGQKSSDKSLSQLPEEQSQQAMSDPSEKIRNRVKTPLKINRNRLSLYDDRVMSLSYDDLFTGVDKSRHTKSSYSLQQFDSSSSVTIDLPDLHTAKC</sequence>
<comment type="similarity">
    <text evidence="2">Belongs to the protein kinase superfamily. TKL Ser/Thr protein kinase family. TGFB receptor subfamily.</text>
</comment>
<evidence type="ECO:0000256" key="7">
    <source>
        <dbReference type="ARBA" id="ARBA00022729"/>
    </source>
</evidence>
<dbReference type="OrthoDB" id="669224at2759"/>
<evidence type="ECO:0000256" key="15">
    <source>
        <dbReference type="SAM" id="Phobius"/>
    </source>
</evidence>
<feature type="transmembrane region" description="Helical" evidence="15">
    <location>
        <begin position="900"/>
        <end position="922"/>
    </location>
</feature>
<comment type="subcellular location">
    <subcellularLocation>
        <location evidence="1">Membrane</location>
        <topology evidence="1">Single-pass type I membrane protein</topology>
    </subcellularLocation>
</comment>
<evidence type="ECO:0000256" key="4">
    <source>
        <dbReference type="ARBA" id="ARBA00022527"/>
    </source>
</evidence>
<evidence type="ECO:0000256" key="10">
    <source>
        <dbReference type="ARBA" id="ARBA00022840"/>
    </source>
</evidence>
<dbReference type="Pfam" id="PF07714">
    <property type="entry name" value="PK_Tyr_Ser-Thr"/>
    <property type="match status" value="1"/>
</dbReference>
<keyword evidence="8" id="KW-0547">Nucleotide-binding</keyword>
<feature type="transmembrane region" description="Helical" evidence="15">
    <location>
        <begin position="332"/>
        <end position="356"/>
    </location>
</feature>
<keyword evidence="12 15" id="KW-0472">Membrane</keyword>
<feature type="region of interest" description="Disordered" evidence="14">
    <location>
        <begin position="1788"/>
        <end position="1826"/>
    </location>
</feature>
<evidence type="ECO:0000313" key="18">
    <source>
        <dbReference type="Proteomes" id="UP000597762"/>
    </source>
</evidence>
<feature type="transmembrane region" description="Helical" evidence="15">
    <location>
        <begin position="238"/>
        <end position="260"/>
    </location>
</feature>
<feature type="transmembrane region" description="Helical" evidence="15">
    <location>
        <begin position="875"/>
        <end position="894"/>
    </location>
</feature>
<keyword evidence="9" id="KW-0418">Kinase</keyword>
<dbReference type="PROSITE" id="PS50011">
    <property type="entry name" value="PROTEIN_KINASE_DOM"/>
    <property type="match status" value="1"/>
</dbReference>
<dbReference type="SUPFAM" id="SSF56112">
    <property type="entry name" value="Protein kinase-like (PK-like)"/>
    <property type="match status" value="2"/>
</dbReference>
<protein>
    <recommendedName>
        <fullName evidence="3">receptor protein serine/threonine kinase</fullName>
        <ecNumber evidence="3">2.7.11.30</ecNumber>
    </recommendedName>
</protein>
<evidence type="ECO:0000259" key="16">
    <source>
        <dbReference type="PROSITE" id="PS50011"/>
    </source>
</evidence>
<feature type="transmembrane region" description="Helical" evidence="15">
    <location>
        <begin position="150"/>
        <end position="171"/>
    </location>
</feature>
<feature type="transmembrane region" description="Helical" evidence="15">
    <location>
        <begin position="203"/>
        <end position="231"/>
    </location>
</feature>
<dbReference type="GO" id="GO:0005886">
    <property type="term" value="C:plasma membrane"/>
    <property type="evidence" value="ECO:0007669"/>
    <property type="project" value="TreeGrafter"/>
</dbReference>
<evidence type="ECO:0000256" key="9">
    <source>
        <dbReference type="ARBA" id="ARBA00022777"/>
    </source>
</evidence>
<evidence type="ECO:0000313" key="17">
    <source>
        <dbReference type="EMBL" id="CAE1258552.1"/>
    </source>
</evidence>
<feature type="transmembrane region" description="Helical" evidence="15">
    <location>
        <begin position="178"/>
        <end position="197"/>
    </location>
</feature>
<keyword evidence="4" id="KW-0723">Serine/threonine-protein kinase</keyword>
<dbReference type="EC" id="2.7.11.30" evidence="3"/>
<evidence type="ECO:0000256" key="12">
    <source>
        <dbReference type="ARBA" id="ARBA00023136"/>
    </source>
</evidence>
<dbReference type="PANTHER" id="PTHR23255">
    <property type="entry name" value="TRANSFORMING GROWTH FACTOR-BETA RECEPTOR TYPE I AND II"/>
    <property type="match status" value="1"/>
</dbReference>
<organism evidence="17 18">
    <name type="scientific">Acanthosepion pharaonis</name>
    <name type="common">Pharaoh cuttlefish</name>
    <name type="synonym">Sepia pharaonis</name>
    <dbReference type="NCBI Taxonomy" id="158019"/>
    <lineage>
        <taxon>Eukaryota</taxon>
        <taxon>Metazoa</taxon>
        <taxon>Spiralia</taxon>
        <taxon>Lophotrochozoa</taxon>
        <taxon>Mollusca</taxon>
        <taxon>Cephalopoda</taxon>
        <taxon>Coleoidea</taxon>
        <taxon>Decapodiformes</taxon>
        <taxon>Sepiida</taxon>
        <taxon>Sepiina</taxon>
        <taxon>Sepiidae</taxon>
        <taxon>Acanthosepion</taxon>
    </lineage>
</organism>
<feature type="transmembrane region" description="Helical" evidence="15">
    <location>
        <begin position="12"/>
        <end position="42"/>
    </location>
</feature>